<dbReference type="PANTHER" id="PTHR35004">
    <property type="entry name" value="TRANSPOSASE RV3428C-RELATED"/>
    <property type="match status" value="1"/>
</dbReference>
<proteinExistence type="inferred from homology"/>
<evidence type="ECO:0000256" key="1">
    <source>
        <dbReference type="ARBA" id="ARBA00009277"/>
    </source>
</evidence>
<dbReference type="NCBIfam" id="NF033546">
    <property type="entry name" value="transpos_IS21"/>
    <property type="match status" value="1"/>
</dbReference>
<gene>
    <name evidence="3" type="ORF">EPH95_01140</name>
    <name evidence="4" type="ORF">EPH95_16665</name>
</gene>
<dbReference type="SUPFAM" id="SSF53098">
    <property type="entry name" value="Ribonuclease H-like"/>
    <property type="match status" value="1"/>
</dbReference>
<dbReference type="Pfam" id="PF22483">
    <property type="entry name" value="Mu-transpos_C_2"/>
    <property type="match status" value="1"/>
</dbReference>
<dbReference type="GO" id="GO:0015074">
    <property type="term" value="P:DNA integration"/>
    <property type="evidence" value="ECO:0007669"/>
    <property type="project" value="InterPro"/>
</dbReference>
<dbReference type="PROSITE" id="PS50994">
    <property type="entry name" value="INTEGRASE"/>
    <property type="match status" value="1"/>
</dbReference>
<keyword evidence="5" id="KW-1185">Reference proteome</keyword>
<reference evidence="5" key="2">
    <citation type="submission" date="2019-01" db="EMBL/GenBank/DDBJ databases">
        <title>Genomic analysis of Salicibibacter sp. NKC3-5.</title>
        <authorList>
            <person name="Oh Y.J."/>
        </authorList>
    </citation>
    <scope>NUCLEOTIDE SEQUENCE [LARGE SCALE GENOMIC DNA]</scope>
    <source>
        <strain evidence="5">NKC3-5</strain>
    </source>
</reference>
<name>A0A514LMZ3_9BACI</name>
<dbReference type="PANTHER" id="PTHR35004:SF7">
    <property type="entry name" value="INTEGRASE PROTEIN"/>
    <property type="match status" value="1"/>
</dbReference>
<dbReference type="InterPro" id="IPR054353">
    <property type="entry name" value="IstA-like_C"/>
</dbReference>
<feature type="domain" description="Integrase catalytic" evidence="2">
    <location>
        <begin position="148"/>
        <end position="322"/>
    </location>
</feature>
<evidence type="ECO:0000259" key="2">
    <source>
        <dbReference type="PROSITE" id="PS50994"/>
    </source>
</evidence>
<reference evidence="4" key="1">
    <citation type="journal article" date="2019" name="J. Microbiol.">
        <title>Salicibibacter halophilus sp. nov., a moderately halophilic bacterium isolated from kimchi.</title>
        <authorList>
            <person name="Oh Y.J."/>
            <person name="Kim J.Y."/>
            <person name="Park H.K."/>
            <person name="Jang J.Y."/>
            <person name="Lim S.K."/>
            <person name="Kwon M.S."/>
            <person name="Choi H.J."/>
        </authorList>
    </citation>
    <scope>NUCLEOTIDE SEQUENCE</scope>
    <source>
        <strain evidence="4">NKC3-5</strain>
    </source>
</reference>
<dbReference type="KEGG" id="sale:EPH95_01140"/>
<dbReference type="GO" id="GO:0003676">
    <property type="term" value="F:nucleic acid binding"/>
    <property type="evidence" value="ECO:0007669"/>
    <property type="project" value="InterPro"/>
</dbReference>
<dbReference type="InterPro" id="IPR012337">
    <property type="entry name" value="RNaseH-like_sf"/>
</dbReference>
<dbReference type="InterPro" id="IPR009057">
    <property type="entry name" value="Homeodomain-like_sf"/>
</dbReference>
<dbReference type="Gene3D" id="3.30.420.10">
    <property type="entry name" value="Ribonuclease H-like superfamily/Ribonuclease H"/>
    <property type="match status" value="1"/>
</dbReference>
<dbReference type="RefSeq" id="WP_142086600.1">
    <property type="nucleotide sequence ID" value="NZ_CP035485.1"/>
</dbReference>
<sequence length="527" mass="61440">MITMSQKYQSLIQYMQEGKSIRKVARDIGIHRETVSKYVKEYEQKRKQLMEGGEDVEVDALIESLTEKPIYTTGSRPKRKLTPEIEQRILAFLEENREKRQKGQRKQQKTVMDMYEVLEDEEVDISYSTVRRLVRQLEHKAKEAFIKETYMPGDVCEFDWGDVRITVDGRLQTFQMAVFTSAYGNYRWACLFPKQTTECFQEAHARFFAHIGGVHTTLTYDNMRVAVRRLAGDKEPTEGLMQLMMYYGFHCRFCNIRRGNEKGHVERSVDVIRRKAFSNKDIFDSLEEANHYLETLCSEKLNQKPMSQYEGQTPKQRLEQEHEYLLEAPPKWDAARVQYARVDKYATLVIEQNRYSVPDHLVGEMIMVKVYAERIRCFYNEACIANHERLSGHHRWNLQLSHVLETLQKKPGALAGSLALHQADQKIKDIYKTYYTGKERDFIALCHYLRDEGDLDGVLTAIDQLAAMHPKHVTTDKIKAICDKNNEQPVTAASMSQDTEAITEQARTHMSDYDQLFQMKAPKEGVH</sequence>
<evidence type="ECO:0000313" key="3">
    <source>
        <dbReference type="EMBL" id="QDI89943.1"/>
    </source>
</evidence>
<dbReference type="KEGG" id="sale:EPH95_16665"/>
<organism evidence="4 5">
    <name type="scientific">Salicibibacter halophilus</name>
    <dbReference type="NCBI Taxonomy" id="2502791"/>
    <lineage>
        <taxon>Bacteria</taxon>
        <taxon>Bacillati</taxon>
        <taxon>Bacillota</taxon>
        <taxon>Bacilli</taxon>
        <taxon>Bacillales</taxon>
        <taxon>Bacillaceae</taxon>
        <taxon>Salicibibacter</taxon>
    </lineage>
</organism>
<dbReference type="AlphaFoldDB" id="A0A514LMZ3"/>
<protein>
    <submittedName>
        <fullName evidence="4">IS21 family transposase</fullName>
    </submittedName>
</protein>
<dbReference type="EMBL" id="CP035485">
    <property type="protein sequence ID" value="QDI89943.1"/>
    <property type="molecule type" value="Genomic_DNA"/>
</dbReference>
<dbReference type="SUPFAM" id="SSF46689">
    <property type="entry name" value="Homeodomain-like"/>
    <property type="match status" value="1"/>
</dbReference>
<dbReference type="InterPro" id="IPR001584">
    <property type="entry name" value="Integrase_cat-core"/>
</dbReference>
<evidence type="ECO:0000313" key="5">
    <source>
        <dbReference type="Proteomes" id="UP000319756"/>
    </source>
</evidence>
<dbReference type="Proteomes" id="UP000319756">
    <property type="component" value="Chromosome"/>
</dbReference>
<dbReference type="InterPro" id="IPR036397">
    <property type="entry name" value="RNaseH_sf"/>
</dbReference>
<dbReference type="OrthoDB" id="92877at2"/>
<comment type="similarity">
    <text evidence="1">Belongs to the transposase IS21/IS408/IS1162 family.</text>
</comment>
<accession>A0A514LMZ3</accession>
<dbReference type="EMBL" id="CP035485">
    <property type="protein sequence ID" value="QDI92611.1"/>
    <property type="molecule type" value="Genomic_DNA"/>
</dbReference>
<evidence type="ECO:0000313" key="4">
    <source>
        <dbReference type="EMBL" id="QDI92611.1"/>
    </source>
</evidence>